<feature type="compositionally biased region" description="Basic and acidic residues" evidence="1">
    <location>
        <begin position="43"/>
        <end position="59"/>
    </location>
</feature>
<feature type="region of interest" description="Disordered" evidence="1">
    <location>
        <begin position="184"/>
        <end position="207"/>
    </location>
</feature>
<sequence>MKTIDIFCASQASTAICLSTDQPSSSSSSISSSSNTIQFGGRAIDRHNPIITDPKRTPSRDFTAPSSSSQPPPLTDPKPSHDPHKAKKNTIPKPGERKKKKATKGHDDEKKKKKCEAAAEKITEHITNNFSCKPIDSVLRRSWVKPPSDLNTPPGSSRYLLGGSAASFDFDPVLALAKVDTKKAEVVHGDETNHSSKRSGSSVPKSASPDQVVVLRVSLHCKVVKGKVRKHLSRMQVLHPSYRLCCKKLQ</sequence>
<name>I3SDY5_LOTJA</name>
<feature type="compositionally biased region" description="Basic and acidic residues" evidence="1">
    <location>
        <begin position="104"/>
        <end position="113"/>
    </location>
</feature>
<dbReference type="AlphaFoldDB" id="I3SDY5"/>
<feature type="region of interest" description="Disordered" evidence="1">
    <location>
        <begin position="18"/>
        <end position="113"/>
    </location>
</feature>
<accession>I3SDY5</accession>
<feature type="compositionally biased region" description="Basic residues" evidence="1">
    <location>
        <begin position="84"/>
        <end position="103"/>
    </location>
</feature>
<dbReference type="PANTHER" id="PTHR46119">
    <property type="entry name" value="OS08G0405700 PROTEIN"/>
    <property type="match status" value="1"/>
</dbReference>
<organism evidence="2">
    <name type="scientific">Lotus japonicus</name>
    <name type="common">Lotus corniculatus var. japonicus</name>
    <dbReference type="NCBI Taxonomy" id="34305"/>
    <lineage>
        <taxon>Eukaryota</taxon>
        <taxon>Viridiplantae</taxon>
        <taxon>Streptophyta</taxon>
        <taxon>Embryophyta</taxon>
        <taxon>Tracheophyta</taxon>
        <taxon>Spermatophyta</taxon>
        <taxon>Magnoliopsida</taxon>
        <taxon>eudicotyledons</taxon>
        <taxon>Gunneridae</taxon>
        <taxon>Pentapetalae</taxon>
        <taxon>rosids</taxon>
        <taxon>fabids</taxon>
        <taxon>Fabales</taxon>
        <taxon>Fabaceae</taxon>
        <taxon>Papilionoideae</taxon>
        <taxon>50 kb inversion clade</taxon>
        <taxon>NPAAA clade</taxon>
        <taxon>Hologalegina</taxon>
        <taxon>robinioid clade</taxon>
        <taxon>Loteae</taxon>
        <taxon>Lotus</taxon>
    </lineage>
</organism>
<reference evidence="2" key="1">
    <citation type="submission" date="2012-05" db="EMBL/GenBank/DDBJ databases">
        <authorList>
            <person name="Krishnakumar V."/>
            <person name="Cheung F."/>
            <person name="Xiao Y."/>
            <person name="Chan A."/>
            <person name="Moskal W.A."/>
            <person name="Town C.D."/>
        </authorList>
    </citation>
    <scope>NUCLEOTIDE SEQUENCE</scope>
</reference>
<dbReference type="InterPro" id="IPR044526">
    <property type="entry name" value="NAKR1-3"/>
</dbReference>
<feature type="compositionally biased region" description="Basic and acidic residues" evidence="1">
    <location>
        <begin position="184"/>
        <end position="194"/>
    </location>
</feature>
<evidence type="ECO:0000313" key="2">
    <source>
        <dbReference type="EMBL" id="AFK38477.1"/>
    </source>
</evidence>
<dbReference type="PANTHER" id="PTHR46119:SF17">
    <property type="entry name" value="COPPER CHAPERONE"/>
    <property type="match status" value="1"/>
</dbReference>
<feature type="compositionally biased region" description="Low complexity" evidence="1">
    <location>
        <begin position="198"/>
        <end position="207"/>
    </location>
</feature>
<protein>
    <submittedName>
        <fullName evidence="2">Uncharacterized protein</fullName>
    </submittedName>
</protein>
<evidence type="ECO:0000256" key="1">
    <source>
        <dbReference type="SAM" id="MobiDB-lite"/>
    </source>
</evidence>
<proteinExistence type="evidence at transcript level"/>
<feature type="compositionally biased region" description="Low complexity" evidence="1">
    <location>
        <begin position="24"/>
        <end position="34"/>
    </location>
</feature>
<dbReference type="EMBL" id="BT138682">
    <property type="protein sequence ID" value="AFK38477.1"/>
    <property type="molecule type" value="mRNA"/>
</dbReference>